<name>A0A2I0K5W9_PUNGR</name>
<gene>
    <name evidence="2" type="ORF">CRG98_015664</name>
</gene>
<dbReference type="Proteomes" id="UP000233551">
    <property type="component" value="Unassembled WGS sequence"/>
</dbReference>
<accession>A0A2I0K5W9</accession>
<evidence type="ECO:0000313" key="3">
    <source>
        <dbReference type="Proteomes" id="UP000233551"/>
    </source>
</evidence>
<comment type="caution">
    <text evidence="2">The sequence shown here is derived from an EMBL/GenBank/DDBJ whole genome shotgun (WGS) entry which is preliminary data.</text>
</comment>
<evidence type="ECO:0000313" key="2">
    <source>
        <dbReference type="EMBL" id="PKI63935.1"/>
    </source>
</evidence>
<proteinExistence type="predicted"/>
<protein>
    <submittedName>
        <fullName evidence="2">Uncharacterized protein</fullName>
    </submittedName>
</protein>
<organism evidence="2 3">
    <name type="scientific">Punica granatum</name>
    <name type="common">Pomegranate</name>
    <dbReference type="NCBI Taxonomy" id="22663"/>
    <lineage>
        <taxon>Eukaryota</taxon>
        <taxon>Viridiplantae</taxon>
        <taxon>Streptophyta</taxon>
        <taxon>Embryophyta</taxon>
        <taxon>Tracheophyta</taxon>
        <taxon>Spermatophyta</taxon>
        <taxon>Magnoliopsida</taxon>
        <taxon>eudicotyledons</taxon>
        <taxon>Gunneridae</taxon>
        <taxon>Pentapetalae</taxon>
        <taxon>rosids</taxon>
        <taxon>malvids</taxon>
        <taxon>Myrtales</taxon>
        <taxon>Lythraceae</taxon>
        <taxon>Punica</taxon>
    </lineage>
</organism>
<sequence>MVGQDWFDSDPYRAGQAWPSLAESVAGYGSRVRGWSRYPDTDSGLVIAWQAWPSLAESVAEYKSRVRGWSRYPHTDSGSPVAIPKRDWPGSDLLVE</sequence>
<dbReference type="AlphaFoldDB" id="A0A2I0K5W9"/>
<keyword evidence="3" id="KW-1185">Reference proteome</keyword>
<evidence type="ECO:0000256" key="1">
    <source>
        <dbReference type="SAM" id="MobiDB-lite"/>
    </source>
</evidence>
<reference evidence="2 3" key="1">
    <citation type="submission" date="2017-11" db="EMBL/GenBank/DDBJ databases">
        <title>De-novo sequencing of pomegranate (Punica granatum L.) genome.</title>
        <authorList>
            <person name="Akparov Z."/>
            <person name="Amiraslanov A."/>
            <person name="Hajiyeva S."/>
            <person name="Abbasov M."/>
            <person name="Kaur K."/>
            <person name="Hamwieh A."/>
            <person name="Solovyev V."/>
            <person name="Salamov A."/>
            <person name="Braich B."/>
            <person name="Kosarev P."/>
            <person name="Mahmoud A."/>
            <person name="Hajiyev E."/>
            <person name="Babayeva S."/>
            <person name="Izzatullayeva V."/>
            <person name="Mammadov A."/>
            <person name="Mammadov A."/>
            <person name="Sharifova S."/>
            <person name="Ojaghi J."/>
            <person name="Eynullazada K."/>
            <person name="Bayramov B."/>
            <person name="Abdulazimova A."/>
            <person name="Shahmuradov I."/>
        </authorList>
    </citation>
    <scope>NUCLEOTIDE SEQUENCE [LARGE SCALE GENOMIC DNA]</scope>
    <source>
        <strain evidence="3">cv. AG2017</strain>
        <tissue evidence="2">Leaf</tissue>
    </source>
</reference>
<dbReference type="EMBL" id="PGOL01000862">
    <property type="protein sequence ID" value="PKI63935.1"/>
    <property type="molecule type" value="Genomic_DNA"/>
</dbReference>
<feature type="region of interest" description="Disordered" evidence="1">
    <location>
        <begin position="69"/>
        <end position="96"/>
    </location>
</feature>